<name>A0ABT9XLW1_9BACL</name>
<dbReference type="Pfam" id="PF03051">
    <property type="entry name" value="Peptidase_C1_2"/>
    <property type="match status" value="1"/>
</dbReference>
<dbReference type="PROSITE" id="PS00639">
    <property type="entry name" value="THIOL_PROTEASE_HIS"/>
    <property type="match status" value="1"/>
</dbReference>
<keyword evidence="6" id="KW-1185">Reference proteome</keyword>
<evidence type="ECO:0000256" key="1">
    <source>
        <dbReference type="ARBA" id="ARBA00022670"/>
    </source>
</evidence>
<evidence type="ECO:0000256" key="3">
    <source>
        <dbReference type="ARBA" id="ARBA00022807"/>
    </source>
</evidence>
<dbReference type="InterPro" id="IPR004134">
    <property type="entry name" value="Peptidase_C1B"/>
</dbReference>
<comment type="similarity">
    <text evidence="4">Belongs to the peptidase C1 family.</text>
</comment>
<dbReference type="GO" id="GO:0004197">
    <property type="term" value="F:cysteine-type endopeptidase activity"/>
    <property type="evidence" value="ECO:0007669"/>
    <property type="project" value="UniProtKB-EC"/>
</dbReference>
<gene>
    <name evidence="5" type="ORF">J2S03_002563</name>
</gene>
<keyword evidence="2 4" id="KW-0378">Hydrolase</keyword>
<reference evidence="5 6" key="1">
    <citation type="submission" date="2023-07" db="EMBL/GenBank/DDBJ databases">
        <title>Genomic Encyclopedia of Type Strains, Phase IV (KMG-IV): sequencing the most valuable type-strain genomes for metagenomic binning, comparative biology and taxonomic classification.</title>
        <authorList>
            <person name="Goeker M."/>
        </authorList>
    </citation>
    <scope>NUCLEOTIDE SEQUENCE [LARGE SCALE GENOMIC DNA]</scope>
    <source>
        <strain evidence="5 6">DSM 4006</strain>
    </source>
</reference>
<accession>A0ABT9XLW1</accession>
<evidence type="ECO:0000256" key="2">
    <source>
        <dbReference type="ARBA" id="ARBA00022801"/>
    </source>
</evidence>
<evidence type="ECO:0000313" key="5">
    <source>
        <dbReference type="EMBL" id="MDQ0190696.1"/>
    </source>
</evidence>
<dbReference type="PROSITE" id="PS00139">
    <property type="entry name" value="THIOL_PROTEASE_CYS"/>
    <property type="match status" value="1"/>
</dbReference>
<proteinExistence type="inferred from homology"/>
<evidence type="ECO:0000256" key="4">
    <source>
        <dbReference type="PIRNR" id="PIRNR005700"/>
    </source>
</evidence>
<protein>
    <recommendedName>
        <fullName evidence="4">Aminopeptidase</fullName>
    </recommendedName>
</protein>
<dbReference type="Gene3D" id="3.90.70.10">
    <property type="entry name" value="Cysteine proteinases"/>
    <property type="match status" value="1"/>
</dbReference>
<sequence>MSIPSKTLQAEGTLSAEQVASYAAQFQASPLNQVRMNAVATSGIQGVATNRAALVQMQFTFSNEIETGPVTNQKQSGRCWLFAGLNALRADIAKANHMKPFELSQCYLMFWDKLEKANYFLERILDTLEEPTDSRIVQWLLQAPLQDGGQWDMFVNLVDKYGVVPQYVMPETFHSGKSAQMNKLLSQKLRSAAAEIRRRHRAGADTAGLRAFKDEHIGEIYRLLAYFLGQPPTVFDFEYRDKDDLFHRDAGLTPQAFLAKYATIDLHNYVSIINAPTADKPFGRTYTVQYLGNVEGGRDVLYLNVDIETFKQLALAQVLEGEPVWFGCDVGQMSERTQGILDTAVFDYEGALDTSFEMSKADRLDYGESQMTHAMVLTGVNVVDGQPTRWKVENSWGKDAGNDGFFVMSDAWFEAFMYQIVIDKKHLPDTLAEALQQPPIQLKPWDPMGSLA</sequence>
<dbReference type="InterPro" id="IPR000169">
    <property type="entry name" value="Pept_cys_AS"/>
</dbReference>
<keyword evidence="3 4" id="KW-0788">Thiol protease</keyword>
<dbReference type="EMBL" id="JAUSTP010000022">
    <property type="protein sequence ID" value="MDQ0190696.1"/>
    <property type="molecule type" value="Genomic_DNA"/>
</dbReference>
<evidence type="ECO:0000313" key="6">
    <source>
        <dbReference type="Proteomes" id="UP001232973"/>
    </source>
</evidence>
<dbReference type="InterPro" id="IPR025660">
    <property type="entry name" value="Pept_his_AS"/>
</dbReference>
<dbReference type="CDD" id="cd00585">
    <property type="entry name" value="Peptidase_C1B"/>
    <property type="match status" value="1"/>
</dbReference>
<organism evidence="5 6">
    <name type="scientific">Alicyclobacillus cycloheptanicus</name>
    <dbReference type="NCBI Taxonomy" id="1457"/>
    <lineage>
        <taxon>Bacteria</taxon>
        <taxon>Bacillati</taxon>
        <taxon>Bacillota</taxon>
        <taxon>Bacilli</taxon>
        <taxon>Bacillales</taxon>
        <taxon>Alicyclobacillaceae</taxon>
        <taxon>Alicyclobacillus</taxon>
    </lineage>
</organism>
<comment type="caution">
    <text evidence="5">The sequence shown here is derived from an EMBL/GenBank/DDBJ whole genome shotgun (WGS) entry which is preliminary data.</text>
</comment>
<keyword evidence="4" id="KW-0031">Aminopeptidase</keyword>
<dbReference type="Proteomes" id="UP001232973">
    <property type="component" value="Unassembled WGS sequence"/>
</dbReference>
<dbReference type="PIRSF" id="PIRSF005700">
    <property type="entry name" value="PepC"/>
    <property type="match status" value="1"/>
</dbReference>
<dbReference type="RefSeq" id="WP_407654022.1">
    <property type="nucleotide sequence ID" value="NZ_CP067097.1"/>
</dbReference>
<dbReference type="SUPFAM" id="SSF54001">
    <property type="entry name" value="Cysteine proteinases"/>
    <property type="match status" value="1"/>
</dbReference>
<dbReference type="PANTHER" id="PTHR10363">
    <property type="entry name" value="BLEOMYCIN HYDROLASE"/>
    <property type="match status" value="1"/>
</dbReference>
<dbReference type="InterPro" id="IPR038765">
    <property type="entry name" value="Papain-like_cys_pep_sf"/>
</dbReference>
<keyword evidence="1 4" id="KW-0645">Protease</keyword>
<dbReference type="PANTHER" id="PTHR10363:SF2">
    <property type="entry name" value="BLEOMYCIN HYDROLASE"/>
    <property type="match status" value="1"/>
</dbReference>